<dbReference type="EMBL" id="CM024803">
    <property type="protein sequence ID" value="KAG8010803.1"/>
    <property type="molecule type" value="Genomic_DNA"/>
</dbReference>
<gene>
    <name evidence="1" type="ORF">GBF38_010018</name>
</gene>
<reference evidence="1" key="1">
    <citation type="submission" date="2020-04" db="EMBL/GenBank/DDBJ databases">
        <title>A chromosome-scale assembly and high-density genetic map of the yellow drum (Nibea albiflora) genome.</title>
        <authorList>
            <person name="Xu D."/>
            <person name="Zhang W."/>
            <person name="Chen R."/>
            <person name="Tan P."/>
            <person name="Wang L."/>
            <person name="Song H."/>
            <person name="Tian L."/>
            <person name="Zhu Q."/>
            <person name="Wang B."/>
        </authorList>
    </citation>
    <scope>NUCLEOTIDE SEQUENCE</scope>
    <source>
        <strain evidence="1">ZJHYS-2018</strain>
    </source>
</reference>
<accession>A0ACB7F9V5</accession>
<dbReference type="Proteomes" id="UP000805704">
    <property type="component" value="Chromosome 15"/>
</dbReference>
<proteinExistence type="predicted"/>
<feature type="non-terminal residue" evidence="1">
    <location>
        <position position="44"/>
    </location>
</feature>
<keyword evidence="2" id="KW-1185">Reference proteome</keyword>
<sequence length="44" mass="4933">MISRVVHKWMRNISPEMLLLVPILWFLPLAGAAPSVTTEQLDTG</sequence>
<protein>
    <submittedName>
        <fullName evidence="1">Uncharacterized protein</fullName>
    </submittedName>
</protein>
<comment type="caution">
    <text evidence="1">The sequence shown here is derived from an EMBL/GenBank/DDBJ whole genome shotgun (WGS) entry which is preliminary data.</text>
</comment>
<name>A0ACB7F9V5_NIBAL</name>
<evidence type="ECO:0000313" key="2">
    <source>
        <dbReference type="Proteomes" id="UP000805704"/>
    </source>
</evidence>
<evidence type="ECO:0000313" key="1">
    <source>
        <dbReference type="EMBL" id="KAG8010803.1"/>
    </source>
</evidence>
<organism evidence="1 2">
    <name type="scientific">Nibea albiflora</name>
    <name type="common">Yellow drum</name>
    <name type="synonym">Corvina albiflora</name>
    <dbReference type="NCBI Taxonomy" id="240163"/>
    <lineage>
        <taxon>Eukaryota</taxon>
        <taxon>Metazoa</taxon>
        <taxon>Chordata</taxon>
        <taxon>Craniata</taxon>
        <taxon>Vertebrata</taxon>
        <taxon>Euteleostomi</taxon>
        <taxon>Actinopterygii</taxon>
        <taxon>Neopterygii</taxon>
        <taxon>Teleostei</taxon>
        <taxon>Neoteleostei</taxon>
        <taxon>Acanthomorphata</taxon>
        <taxon>Eupercaria</taxon>
        <taxon>Sciaenidae</taxon>
        <taxon>Nibea</taxon>
    </lineage>
</organism>